<accession>A0A255ZN62</accession>
<dbReference type="Gene3D" id="2.20.200.10">
    <property type="entry name" value="Outer membrane efflux proteins (OEP)"/>
    <property type="match status" value="1"/>
</dbReference>
<dbReference type="GO" id="GO:0005886">
    <property type="term" value="C:plasma membrane"/>
    <property type="evidence" value="ECO:0007669"/>
    <property type="project" value="UniProtKB-SubCell"/>
</dbReference>
<feature type="coiled-coil region" evidence="3">
    <location>
        <begin position="63"/>
        <end position="93"/>
    </location>
</feature>
<evidence type="ECO:0000313" key="4">
    <source>
        <dbReference type="EMBL" id="OYQ42906.1"/>
    </source>
</evidence>
<dbReference type="GO" id="GO:0015562">
    <property type="term" value="F:efflux transmembrane transporter activity"/>
    <property type="evidence" value="ECO:0007669"/>
    <property type="project" value="InterPro"/>
</dbReference>
<dbReference type="SUPFAM" id="SSF56954">
    <property type="entry name" value="Outer membrane efflux proteins (OEP)"/>
    <property type="match status" value="1"/>
</dbReference>
<proteinExistence type="inferred from homology"/>
<keyword evidence="2" id="KW-0812">Transmembrane</keyword>
<dbReference type="Proteomes" id="UP000216035">
    <property type="component" value="Unassembled WGS sequence"/>
</dbReference>
<dbReference type="RefSeq" id="WP_094486917.1">
    <property type="nucleotide sequence ID" value="NZ_NOXX01000210.1"/>
</dbReference>
<evidence type="ECO:0000256" key="1">
    <source>
        <dbReference type="ARBA" id="ARBA00007613"/>
    </source>
</evidence>
<gene>
    <name evidence="4" type="ORF">CHX27_11455</name>
</gene>
<dbReference type="InterPro" id="IPR010131">
    <property type="entry name" value="MdtP/NodT-like"/>
</dbReference>
<sequence length="473" mass="52435">MNKLIKTSLVLAAVVVGCSAPKVSEVKSSLQIPEQYQAQADTSNSAIKPYRLLFTDPNLVSLIDIALKNNQELQRALQEIEIARNEVRARKGELLPAVGIGAAAEVEKVGKFTSQGAGDESTDILPGKRVPEDLTDYSLGLRASWEVDIWKKLRSAKKAALSRYLAEVEGKNFVITNLVAEVAERYYELQALDAQLAIIDANVALQQNALEIVKVQKEAARATALAVEKFAAEVAGSQQRAFFVKQQITETENELNFLLGRFPQPIERSKIDFLTIEPLSIQRGLPSQLLENRPDVRQKELEVTATRFDVKAAKAAFYPRLDIGGAIGFQSFRTASLFTFPESLFYNLGTDLVAPLINRNALKAAFNSANSRQLQALIEYDQTLLRAFVEVANQQAKIENLANGFSRQLEQVNALNRAIGASNELFKSARVDYFEVLMTQRDALEAKLELVETKQQVLTASIIMYRDLGGGWR</sequence>
<dbReference type="NCBIfam" id="TIGR01845">
    <property type="entry name" value="outer_NodT"/>
    <property type="match status" value="1"/>
</dbReference>
<keyword evidence="2" id="KW-0564">Palmitate</keyword>
<dbReference type="InterPro" id="IPR003423">
    <property type="entry name" value="OMP_efflux"/>
</dbReference>
<dbReference type="PROSITE" id="PS51257">
    <property type="entry name" value="PROKAR_LIPOPROTEIN"/>
    <property type="match status" value="1"/>
</dbReference>
<organism evidence="4 5">
    <name type="scientific">Flavobacterium aurantiibacter</name>
    <dbReference type="NCBI Taxonomy" id="2023067"/>
    <lineage>
        <taxon>Bacteria</taxon>
        <taxon>Pseudomonadati</taxon>
        <taxon>Bacteroidota</taxon>
        <taxon>Flavobacteriia</taxon>
        <taxon>Flavobacteriales</taxon>
        <taxon>Flavobacteriaceae</taxon>
        <taxon>Flavobacterium</taxon>
    </lineage>
</organism>
<name>A0A255ZN62_9FLAO</name>
<comment type="subcellular location">
    <subcellularLocation>
        <location evidence="2">Cell membrane</location>
        <topology evidence="2">Lipid-anchor</topology>
    </subcellularLocation>
</comment>
<keyword evidence="2" id="KW-0449">Lipoprotein</keyword>
<dbReference type="AlphaFoldDB" id="A0A255ZN62"/>
<keyword evidence="2" id="KW-1134">Transmembrane beta strand</keyword>
<dbReference type="OrthoDB" id="9770517at2"/>
<dbReference type="PANTHER" id="PTHR30203:SF30">
    <property type="entry name" value="OUTER MEMBRANE PROTEIN-RELATED"/>
    <property type="match status" value="1"/>
</dbReference>
<evidence type="ECO:0000313" key="5">
    <source>
        <dbReference type="Proteomes" id="UP000216035"/>
    </source>
</evidence>
<dbReference type="Gene3D" id="1.20.1600.10">
    <property type="entry name" value="Outer membrane efflux proteins (OEP)"/>
    <property type="match status" value="1"/>
</dbReference>
<reference evidence="4 5" key="1">
    <citation type="submission" date="2017-07" db="EMBL/GenBank/DDBJ databases">
        <title>Flavobacterium cyanobacteriorum sp. nov., isolated from cyanobacterial aggregates in a eutrophic lake.</title>
        <authorList>
            <person name="Cai H."/>
        </authorList>
    </citation>
    <scope>NUCLEOTIDE SEQUENCE [LARGE SCALE GENOMIC DNA]</scope>
    <source>
        <strain evidence="4 5">TH167</strain>
    </source>
</reference>
<dbReference type="Pfam" id="PF02321">
    <property type="entry name" value="OEP"/>
    <property type="match status" value="2"/>
</dbReference>
<evidence type="ECO:0000256" key="2">
    <source>
        <dbReference type="RuleBase" id="RU362097"/>
    </source>
</evidence>
<dbReference type="EMBL" id="NOXX01000210">
    <property type="protein sequence ID" value="OYQ42906.1"/>
    <property type="molecule type" value="Genomic_DNA"/>
</dbReference>
<keyword evidence="3" id="KW-0175">Coiled coil</keyword>
<keyword evidence="2" id="KW-0472">Membrane</keyword>
<comment type="similarity">
    <text evidence="1 2">Belongs to the outer membrane factor (OMF) (TC 1.B.17) family.</text>
</comment>
<keyword evidence="5" id="KW-1185">Reference proteome</keyword>
<comment type="caution">
    <text evidence="4">The sequence shown here is derived from an EMBL/GenBank/DDBJ whole genome shotgun (WGS) entry which is preliminary data.</text>
</comment>
<dbReference type="PANTHER" id="PTHR30203">
    <property type="entry name" value="OUTER MEMBRANE CATION EFFLUX PROTEIN"/>
    <property type="match status" value="1"/>
</dbReference>
<evidence type="ECO:0000256" key="3">
    <source>
        <dbReference type="SAM" id="Coils"/>
    </source>
</evidence>
<protein>
    <submittedName>
        <fullName evidence="4">RND transporter</fullName>
    </submittedName>
</protein>